<dbReference type="Proteomes" id="UP001148786">
    <property type="component" value="Unassembled WGS sequence"/>
</dbReference>
<protein>
    <recommendedName>
        <fullName evidence="2">Nephrocystin 3-like N-terminal domain-containing protein</fullName>
    </recommendedName>
</protein>
<name>A0A9W8MRU1_9AGAR</name>
<dbReference type="Gene3D" id="3.40.50.300">
    <property type="entry name" value="P-loop containing nucleotide triphosphate hydrolases"/>
    <property type="match status" value="1"/>
</dbReference>
<evidence type="ECO:0000259" key="2">
    <source>
        <dbReference type="Pfam" id="PF24883"/>
    </source>
</evidence>
<keyword evidence="1" id="KW-0677">Repeat</keyword>
<evidence type="ECO:0000256" key="1">
    <source>
        <dbReference type="ARBA" id="ARBA00022737"/>
    </source>
</evidence>
<proteinExistence type="predicted"/>
<reference evidence="3" key="1">
    <citation type="submission" date="2022-07" db="EMBL/GenBank/DDBJ databases">
        <title>Genome Sequence of Agrocybe chaxingu.</title>
        <authorList>
            <person name="Buettner E."/>
        </authorList>
    </citation>
    <scope>NUCLEOTIDE SEQUENCE</scope>
    <source>
        <strain evidence="3">MP-N11</strain>
    </source>
</reference>
<dbReference type="SUPFAM" id="SSF52540">
    <property type="entry name" value="P-loop containing nucleoside triphosphate hydrolases"/>
    <property type="match status" value="1"/>
</dbReference>
<dbReference type="OrthoDB" id="5106486at2759"/>
<evidence type="ECO:0000313" key="3">
    <source>
        <dbReference type="EMBL" id="KAJ3492464.1"/>
    </source>
</evidence>
<organism evidence="3 4">
    <name type="scientific">Agrocybe chaxingu</name>
    <dbReference type="NCBI Taxonomy" id="84603"/>
    <lineage>
        <taxon>Eukaryota</taxon>
        <taxon>Fungi</taxon>
        <taxon>Dikarya</taxon>
        <taxon>Basidiomycota</taxon>
        <taxon>Agaricomycotina</taxon>
        <taxon>Agaricomycetes</taxon>
        <taxon>Agaricomycetidae</taxon>
        <taxon>Agaricales</taxon>
        <taxon>Agaricineae</taxon>
        <taxon>Strophariaceae</taxon>
        <taxon>Agrocybe</taxon>
    </lineage>
</organism>
<evidence type="ECO:0000313" key="4">
    <source>
        <dbReference type="Proteomes" id="UP001148786"/>
    </source>
</evidence>
<keyword evidence="4" id="KW-1185">Reference proteome</keyword>
<accession>A0A9W8MRU1</accession>
<comment type="caution">
    <text evidence="3">The sequence shown here is derived from an EMBL/GenBank/DDBJ whole genome shotgun (WGS) entry which is preliminary data.</text>
</comment>
<dbReference type="InterPro" id="IPR027417">
    <property type="entry name" value="P-loop_NTPase"/>
</dbReference>
<gene>
    <name evidence="3" type="ORF">NLJ89_g11229</name>
</gene>
<sequence length="230" mass="25477">MTGHANSGSLGVLVSSSHFSLNVWLCIINKSYITLPKQASVVLLKALVTYVAANAFHDSDDHVDPPQCHENTRVTVIEKIMDWVTSKIDTESFIMWLYGPAGAGKLAIARKIAELCVTHNLLLASFFFFRLNSGCNTMKAFASSIAYQVTCEVPASRALIETIIENDPLILSSLLENQFTKLILDLLRLLSEQGHFLQRSLPPLIIIDGLDECLDQEVQTTLIRFVTSHS</sequence>
<feature type="domain" description="Nephrocystin 3-like N-terminal" evidence="2">
    <location>
        <begin position="79"/>
        <end position="226"/>
    </location>
</feature>
<dbReference type="Pfam" id="PF24883">
    <property type="entry name" value="NPHP3_N"/>
    <property type="match status" value="1"/>
</dbReference>
<dbReference type="AlphaFoldDB" id="A0A9W8MRU1"/>
<dbReference type="EMBL" id="JANKHO010002451">
    <property type="protein sequence ID" value="KAJ3492464.1"/>
    <property type="molecule type" value="Genomic_DNA"/>
</dbReference>
<dbReference type="InterPro" id="IPR056884">
    <property type="entry name" value="NPHP3-like_N"/>
</dbReference>